<reference evidence="1" key="1">
    <citation type="submission" date="2024-03" db="EMBL/GenBank/DDBJ databases">
        <title>Whole genome sequecning of epiphytes from Marcgravia umbellata leaves.</title>
        <authorList>
            <person name="Kumar G."/>
            <person name="Savka M.A."/>
        </authorList>
    </citation>
    <scope>NUCLEOTIDE SEQUENCE</scope>
    <source>
        <strain evidence="1">RIT_BL5</strain>
    </source>
</reference>
<dbReference type="EMBL" id="JBBKAR010000016">
    <property type="protein sequence ID" value="MEJ8303183.1"/>
    <property type="molecule type" value="Genomic_DNA"/>
</dbReference>
<gene>
    <name evidence="1" type="ORF">WKI47_04555</name>
</gene>
<dbReference type="Proteomes" id="UP001380953">
    <property type="component" value="Unassembled WGS sequence"/>
</dbReference>
<protein>
    <submittedName>
        <fullName evidence="1">Methyl-accepting chemotaxis protein</fullName>
    </submittedName>
</protein>
<organism evidence="1 2">
    <name type="scientific">Saccharibacillus sacchari</name>
    <dbReference type="NCBI Taxonomy" id="456493"/>
    <lineage>
        <taxon>Bacteria</taxon>
        <taxon>Bacillati</taxon>
        <taxon>Bacillota</taxon>
        <taxon>Bacilli</taxon>
        <taxon>Bacillales</taxon>
        <taxon>Paenibacillaceae</taxon>
        <taxon>Saccharibacillus</taxon>
    </lineage>
</organism>
<proteinExistence type="predicted"/>
<keyword evidence="2" id="KW-1185">Reference proteome</keyword>
<name>A0ACC6P8N8_9BACL</name>
<evidence type="ECO:0000313" key="1">
    <source>
        <dbReference type="EMBL" id="MEJ8303183.1"/>
    </source>
</evidence>
<sequence length="412" mass="44152">MNRQANKRMILTGAAAVALLEVVIAFLFMMPGRGWGSFVPGIILAAIAGGGAFVSGVWLLLREMDRRAAEMNKHFAAAGAAGVDSSEAEADEPGHASQKTMERMQNYLLEIDQNVEQVKANADVSVFVSDLITESARSAATRSDEQTAKMKEISRTTHEMSAAVQQVAGSADEVASATLITSEQASSGYQQLISAMNQVRKTDNSIQTLLEQVNRLDEKSGEIEYFVSIITEIASQTHLLALNAAIEAARAGEYGQGFSVIASEVRKLAEQSSESAKRVSTINASIQKDTNEVVDTSSQVAGDMKEGIGSLEEVGRSFQFIQAAVDEVNMQMQDVSAAVEQIAAHTEQVSDTITHAEEMVASTSEEVATVRQAAEEQLASMQQLSQTVSGLSELTGGVKQAVEHFRELQTVN</sequence>
<comment type="caution">
    <text evidence="1">The sequence shown here is derived from an EMBL/GenBank/DDBJ whole genome shotgun (WGS) entry which is preliminary data.</text>
</comment>
<evidence type="ECO:0000313" key="2">
    <source>
        <dbReference type="Proteomes" id="UP001380953"/>
    </source>
</evidence>
<accession>A0ACC6P8N8</accession>